<dbReference type="InterPro" id="IPR028973">
    <property type="entry name" value="PhnB-like"/>
</dbReference>
<dbReference type="AlphaFoldDB" id="A0A5S5C7N8"/>
<feature type="domain" description="PhnB-like" evidence="1">
    <location>
        <begin position="3"/>
        <end position="128"/>
    </location>
</feature>
<dbReference type="GO" id="GO:0008168">
    <property type="term" value="F:methyltransferase activity"/>
    <property type="evidence" value="ECO:0007669"/>
    <property type="project" value="UniProtKB-KW"/>
</dbReference>
<dbReference type="InterPro" id="IPR029068">
    <property type="entry name" value="Glyas_Bleomycin-R_OHBP_Dase"/>
</dbReference>
<dbReference type="RefSeq" id="WP_148930419.1">
    <property type="nucleotide sequence ID" value="NZ_VNHS01000006.1"/>
</dbReference>
<proteinExistence type="predicted"/>
<dbReference type="PIRSF" id="PIRSF021700">
    <property type="entry name" value="3_dmu_93_MTrfase"/>
    <property type="match status" value="1"/>
</dbReference>
<evidence type="ECO:0000313" key="3">
    <source>
        <dbReference type="Proteomes" id="UP000323257"/>
    </source>
</evidence>
<evidence type="ECO:0000313" key="2">
    <source>
        <dbReference type="EMBL" id="TYP74003.1"/>
    </source>
</evidence>
<comment type="caution">
    <text evidence="2">The sequence shown here is derived from an EMBL/GenBank/DDBJ whole genome shotgun (WGS) entry which is preliminary data.</text>
</comment>
<keyword evidence="3" id="KW-1185">Reference proteome</keyword>
<reference evidence="2 3" key="1">
    <citation type="submission" date="2019-07" db="EMBL/GenBank/DDBJ databases">
        <title>Genomic Encyclopedia of Type Strains, Phase III (KMG-III): the genomes of soil and plant-associated and newly described type strains.</title>
        <authorList>
            <person name="Whitman W."/>
        </authorList>
    </citation>
    <scope>NUCLEOTIDE SEQUENCE [LARGE SCALE GENOMIC DNA]</scope>
    <source>
        <strain evidence="2 3">BL24</strain>
    </source>
</reference>
<dbReference type="EMBL" id="VNHS01000006">
    <property type="protein sequence ID" value="TYP74003.1"/>
    <property type="molecule type" value="Genomic_DNA"/>
</dbReference>
<dbReference type="CDD" id="cd06588">
    <property type="entry name" value="PhnB_like"/>
    <property type="match status" value="1"/>
</dbReference>
<name>A0A5S5C7N8_9BACL</name>
<dbReference type="Gene3D" id="3.30.720.100">
    <property type="match status" value="1"/>
</dbReference>
<dbReference type="InterPro" id="IPR009725">
    <property type="entry name" value="3_dmu_93_MTrfase"/>
</dbReference>
<dbReference type="OrthoDB" id="9806473at2"/>
<keyword evidence="2" id="KW-0830">Ubiquinone</keyword>
<dbReference type="PANTHER" id="PTHR33990">
    <property type="entry name" value="PROTEIN YJDN-RELATED"/>
    <property type="match status" value="1"/>
</dbReference>
<dbReference type="SUPFAM" id="SSF54593">
    <property type="entry name" value="Glyoxalase/Bleomycin resistance protein/Dihydroxybiphenyl dioxygenase"/>
    <property type="match status" value="1"/>
</dbReference>
<dbReference type="Pfam" id="PF06983">
    <property type="entry name" value="3-dmu-9_3-mt"/>
    <property type="match status" value="1"/>
</dbReference>
<dbReference type="Proteomes" id="UP000323257">
    <property type="component" value="Unassembled WGS sequence"/>
</dbReference>
<sequence>MSKVTPFLMFQGQAEEAMNCYVSLVEGSEIKRIVRYGPNEAGAEGSVMQASFSLKGQEILCIDSSMKHEFTFTPSFSLFVDCDTEEELDKLYAGLSEGGHDLMPLGDYGFSKKFGWFVDRFGVSWQLTLPHV</sequence>
<dbReference type="Gene3D" id="3.30.720.110">
    <property type="match status" value="1"/>
</dbReference>
<dbReference type="GO" id="GO:0032259">
    <property type="term" value="P:methylation"/>
    <property type="evidence" value="ECO:0007669"/>
    <property type="project" value="UniProtKB-KW"/>
</dbReference>
<gene>
    <name evidence="2" type="ORF">BCM02_106284</name>
</gene>
<dbReference type="PANTHER" id="PTHR33990:SF4">
    <property type="entry name" value="PHNB-LIKE DOMAIN-CONTAINING PROTEIN"/>
    <property type="match status" value="1"/>
</dbReference>
<keyword evidence="2" id="KW-0808">Transferase</keyword>
<accession>A0A5S5C7N8</accession>
<protein>
    <submittedName>
        <fullName evidence="2">Putative 3-demethylubiquinone-9 3-methyltransferase (Glyoxalase superfamily)</fullName>
    </submittedName>
</protein>
<keyword evidence="2" id="KW-0489">Methyltransferase</keyword>
<organism evidence="2 3">
    <name type="scientific">Paenibacillus methanolicus</name>
    <dbReference type="NCBI Taxonomy" id="582686"/>
    <lineage>
        <taxon>Bacteria</taxon>
        <taxon>Bacillati</taxon>
        <taxon>Bacillota</taxon>
        <taxon>Bacilli</taxon>
        <taxon>Bacillales</taxon>
        <taxon>Paenibacillaceae</taxon>
        <taxon>Paenibacillus</taxon>
    </lineage>
</organism>
<evidence type="ECO:0000259" key="1">
    <source>
        <dbReference type="Pfam" id="PF06983"/>
    </source>
</evidence>